<evidence type="ECO:0000313" key="4">
    <source>
        <dbReference type="RefSeq" id="XP_016509893.1"/>
    </source>
</evidence>
<dbReference type="RefSeq" id="XP_016509893.1">
    <property type="nucleotide sequence ID" value="XM_016654407.1"/>
</dbReference>
<keyword evidence="2" id="KW-0812">Transmembrane</keyword>
<name>A0A1S4D934_TOBAC</name>
<sequence>MGIGFTHEEEVVNLIEELTPLLCLSIILNSIVSGVARGSGWQHIGVYVNSGAYYLVGIPASLLMGFVLNWRAKGMWSGIIMGSIVQTILLSIVTCLSDWEKQAKEARERLLDKKIPPE</sequence>
<dbReference type="GO" id="GO:0042910">
    <property type="term" value="F:xenobiotic transmembrane transporter activity"/>
    <property type="evidence" value="ECO:0007669"/>
    <property type="project" value="InterPro"/>
</dbReference>
<dbReference type="OMA" id="IVIFTNW"/>
<accession>A0A1S4D934</accession>
<dbReference type="SMR" id="A0A1S4D934"/>
<feature type="transmembrane region" description="Helical" evidence="2">
    <location>
        <begin position="51"/>
        <end position="70"/>
    </location>
</feature>
<dbReference type="PANTHER" id="PTHR11206">
    <property type="entry name" value="MULTIDRUG RESISTANCE PROTEIN"/>
    <property type="match status" value="1"/>
</dbReference>
<keyword evidence="2" id="KW-1133">Transmembrane helix</keyword>
<dbReference type="STRING" id="4097.A0A1S4D934"/>
<feature type="transmembrane region" description="Helical" evidence="2">
    <location>
        <begin position="76"/>
        <end position="99"/>
    </location>
</feature>
<dbReference type="InterPro" id="IPR002528">
    <property type="entry name" value="MATE_fam"/>
</dbReference>
<comment type="similarity">
    <text evidence="1">Belongs to the multi antimicrobial extrusion (MATE) (TC 2.A.66.1) family.</text>
</comment>
<gene>
    <name evidence="3 4" type="primary">LOC107827309</name>
</gene>
<dbReference type="PaxDb" id="4097-A0A1S4D934"/>
<keyword evidence="2" id="KW-0472">Membrane</keyword>
<dbReference type="AlphaFoldDB" id="A0A1S4D934"/>
<proteinExistence type="inferred from homology"/>
<dbReference type="RefSeq" id="XP_016509892.1">
    <property type="nucleotide sequence ID" value="XM_016654406.1"/>
</dbReference>
<organism evidence="4">
    <name type="scientific">Nicotiana tabacum</name>
    <name type="common">Common tobacco</name>
    <dbReference type="NCBI Taxonomy" id="4097"/>
    <lineage>
        <taxon>Eukaryota</taxon>
        <taxon>Viridiplantae</taxon>
        <taxon>Streptophyta</taxon>
        <taxon>Embryophyta</taxon>
        <taxon>Tracheophyta</taxon>
        <taxon>Spermatophyta</taxon>
        <taxon>Magnoliopsida</taxon>
        <taxon>eudicotyledons</taxon>
        <taxon>Gunneridae</taxon>
        <taxon>Pentapetalae</taxon>
        <taxon>asterids</taxon>
        <taxon>lamiids</taxon>
        <taxon>Solanales</taxon>
        <taxon>Solanaceae</taxon>
        <taxon>Nicotianoideae</taxon>
        <taxon>Nicotianeae</taxon>
        <taxon>Nicotiana</taxon>
    </lineage>
</organism>
<dbReference type="KEGG" id="nta:107827309"/>
<dbReference type="GO" id="GO:0016020">
    <property type="term" value="C:membrane"/>
    <property type="evidence" value="ECO:0007669"/>
    <property type="project" value="InterPro"/>
</dbReference>
<reference evidence="3 4" key="1">
    <citation type="submission" date="2025-04" db="UniProtKB">
        <authorList>
            <consortium name="RefSeq"/>
        </authorList>
    </citation>
    <scope>IDENTIFICATION</scope>
</reference>
<evidence type="ECO:0000313" key="3">
    <source>
        <dbReference type="RefSeq" id="XP_016509892.1"/>
    </source>
</evidence>
<dbReference type="GO" id="GO:0015297">
    <property type="term" value="F:antiporter activity"/>
    <property type="evidence" value="ECO:0007669"/>
    <property type="project" value="InterPro"/>
</dbReference>
<evidence type="ECO:0000256" key="2">
    <source>
        <dbReference type="SAM" id="Phobius"/>
    </source>
</evidence>
<dbReference type="Pfam" id="PF01554">
    <property type="entry name" value="MatE"/>
    <property type="match status" value="1"/>
</dbReference>
<dbReference type="OrthoDB" id="2126698at2759"/>
<protein>
    <submittedName>
        <fullName evidence="3 4">Protein DETOXIFICATION 8-like</fullName>
    </submittedName>
</protein>
<evidence type="ECO:0000256" key="1">
    <source>
        <dbReference type="ARBA" id="ARBA00010199"/>
    </source>
</evidence>